<reference evidence="1" key="2">
    <citation type="submission" date="2006-01" db="EMBL/GenBank/DDBJ databases">
        <authorList>
            <person name="Genoscope"/>
        </authorList>
    </citation>
    <scope>NUCLEOTIDE SEQUENCE</scope>
</reference>
<name>Q1PWX4_KUEST</name>
<organism evidence="1">
    <name type="scientific">Kuenenia stuttgartiensis</name>
    <dbReference type="NCBI Taxonomy" id="174633"/>
    <lineage>
        <taxon>Bacteria</taxon>
        <taxon>Pseudomonadati</taxon>
        <taxon>Planctomycetota</taxon>
        <taxon>Candidatus Brocadiia</taxon>
        <taxon>Candidatus Brocadiales</taxon>
        <taxon>Candidatus Brocadiaceae</taxon>
        <taxon>Candidatus Kuenenia</taxon>
    </lineage>
</organism>
<sequence>MDFISVQLATLTLFKELRKETRGGNFSMKTYKVALTRTYLVSIKTENKEQAKRLSEFYIGDCPDRSSIQDRLKKKFIIEDIEMIYNEAEEVLDVED</sequence>
<dbReference type="EMBL" id="CT573073">
    <property type="protein sequence ID" value="CAJ71734.1"/>
    <property type="molecule type" value="Genomic_DNA"/>
</dbReference>
<evidence type="ECO:0000313" key="1">
    <source>
        <dbReference type="EMBL" id="CAJ71734.1"/>
    </source>
</evidence>
<accession>Q1PWX4</accession>
<proteinExistence type="predicted"/>
<dbReference type="AlphaFoldDB" id="Q1PWX4"/>
<reference evidence="1" key="1">
    <citation type="journal article" date="2006" name="Nature">
        <title>Deciphering the evolution and metabolism of an anammox bacterium from a community genome.</title>
        <authorList>
            <person name="Strous M."/>
            <person name="Pelletier E."/>
            <person name="Mangenot S."/>
            <person name="Rattei T."/>
            <person name="Lehner A."/>
            <person name="Taylor M.W."/>
            <person name="Horn M."/>
            <person name="Daims H."/>
            <person name="Bartol-Mavel D."/>
            <person name="Wincker P."/>
            <person name="Barbe V."/>
            <person name="Fonknechten N."/>
            <person name="Vallenet D."/>
            <person name="Segurens B."/>
            <person name="Schenowitz-Truong C."/>
            <person name="Medigue C."/>
            <person name="Collingro A."/>
            <person name="Snel B."/>
            <person name="Dutilh B.E."/>
            <person name="OpDenCamp H.J.M."/>
            <person name="vanDerDrift C."/>
            <person name="Cirpus I."/>
            <person name="vanDePas-Schoonen K.T."/>
            <person name="Harhangi H.R."/>
            <person name="vanNiftrik L."/>
            <person name="Schmid M."/>
            <person name="Keltjens J."/>
            <person name="vanDeVossenberg J."/>
            <person name="Kartal B."/>
            <person name="Meier H."/>
            <person name="Frishman D."/>
            <person name="Huynen M.A."/>
            <person name="Mewes H."/>
            <person name="Weissenbach J."/>
            <person name="Jetten M.S.M."/>
            <person name="Wagner M."/>
            <person name="LePaslier D."/>
        </authorList>
    </citation>
    <scope>NUCLEOTIDE SEQUENCE</scope>
</reference>
<protein>
    <submittedName>
        <fullName evidence="1">Uncharacterized protein</fullName>
    </submittedName>
</protein>
<gene>
    <name evidence="1" type="ORF">kustc0989</name>
</gene>